<evidence type="ECO:0000256" key="4">
    <source>
        <dbReference type="ARBA" id="ARBA00023136"/>
    </source>
</evidence>
<dbReference type="EMBL" id="ABDG02000014">
    <property type="protein sequence ID" value="EHK50155.1"/>
    <property type="molecule type" value="Genomic_DNA"/>
</dbReference>
<evidence type="ECO:0000259" key="6">
    <source>
        <dbReference type="Pfam" id="PF01284"/>
    </source>
</evidence>
<comment type="caution">
    <text evidence="7">The sequence shown here is derived from an EMBL/GenBank/DDBJ whole genome shotgun (WGS) entry which is preliminary data.</text>
</comment>
<dbReference type="Proteomes" id="UP000005426">
    <property type="component" value="Unassembled WGS sequence"/>
</dbReference>
<evidence type="ECO:0000256" key="2">
    <source>
        <dbReference type="ARBA" id="ARBA00022692"/>
    </source>
</evidence>
<dbReference type="OMA" id="AWGFLMF"/>
<dbReference type="KEGG" id="tatv:25786384"/>
<dbReference type="STRING" id="452589.G9NFT9"/>
<feature type="domain" description="MARVEL" evidence="6">
    <location>
        <begin position="13"/>
        <end position="151"/>
    </location>
</feature>
<evidence type="ECO:0000313" key="7">
    <source>
        <dbReference type="EMBL" id="EHK50155.1"/>
    </source>
</evidence>
<dbReference type="eggNOG" id="ENOG502SNVK">
    <property type="taxonomic scope" value="Eukaryota"/>
</dbReference>
<name>G9NFT9_HYPAI</name>
<dbReference type="PANTHER" id="PTHR37451">
    <property type="entry name" value="MARVEL DOMAIN"/>
    <property type="match status" value="1"/>
</dbReference>
<organism evidence="7 8">
    <name type="scientific">Hypocrea atroviridis (strain ATCC 20476 / IMI 206040)</name>
    <name type="common">Trichoderma atroviride</name>
    <dbReference type="NCBI Taxonomy" id="452589"/>
    <lineage>
        <taxon>Eukaryota</taxon>
        <taxon>Fungi</taxon>
        <taxon>Dikarya</taxon>
        <taxon>Ascomycota</taxon>
        <taxon>Pezizomycotina</taxon>
        <taxon>Sordariomycetes</taxon>
        <taxon>Hypocreomycetidae</taxon>
        <taxon>Hypocreales</taxon>
        <taxon>Hypocreaceae</taxon>
        <taxon>Trichoderma</taxon>
    </lineage>
</organism>
<keyword evidence="2 5" id="KW-0812">Transmembrane</keyword>
<feature type="transmembrane region" description="Helical" evidence="5">
    <location>
        <begin position="60"/>
        <end position="81"/>
    </location>
</feature>
<feature type="transmembrane region" description="Helical" evidence="5">
    <location>
        <begin position="131"/>
        <end position="158"/>
    </location>
</feature>
<sequence>MTMNTTMNIEVELALRALQLIFAIIVMGTDGHAIHVFRGHTAYEHFDIGNLYVYYGVPDAWGFLMFCAGWTFLGVFFFLIARIRYADHALVGYVRLAVEAIAFLSWLAGFIAVAVNIGSQQCPAEENGCGLLIAATVFGALEWLLFLFTTIITINLVFNGIHRPKVSMASHTKPPA</sequence>
<protein>
    <recommendedName>
        <fullName evidence="6">MARVEL domain-containing protein</fullName>
    </recommendedName>
</protein>
<comment type="subcellular location">
    <subcellularLocation>
        <location evidence="1">Membrane</location>
        <topology evidence="1">Multi-pass membrane protein</topology>
    </subcellularLocation>
</comment>
<dbReference type="GO" id="GO:0016020">
    <property type="term" value="C:membrane"/>
    <property type="evidence" value="ECO:0007669"/>
    <property type="project" value="UniProtKB-SubCell"/>
</dbReference>
<keyword evidence="3 5" id="KW-1133">Transmembrane helix</keyword>
<dbReference type="HOGENOM" id="CLU_109915_3_0_1"/>
<dbReference type="InterPro" id="IPR008253">
    <property type="entry name" value="Marvel"/>
</dbReference>
<dbReference type="GeneID" id="25786384"/>
<evidence type="ECO:0000313" key="8">
    <source>
        <dbReference type="Proteomes" id="UP000005426"/>
    </source>
</evidence>
<keyword evidence="4 5" id="KW-0472">Membrane</keyword>
<evidence type="ECO:0000256" key="5">
    <source>
        <dbReference type="SAM" id="Phobius"/>
    </source>
</evidence>
<proteinExistence type="predicted"/>
<dbReference type="PANTHER" id="PTHR37451:SF1">
    <property type="entry name" value="MARVEL DOMAIN-CONTAINING PROTEIN"/>
    <property type="match status" value="1"/>
</dbReference>
<accession>G9NFT9</accession>
<evidence type="ECO:0000256" key="3">
    <source>
        <dbReference type="ARBA" id="ARBA00022989"/>
    </source>
</evidence>
<keyword evidence="8" id="KW-1185">Reference proteome</keyword>
<gene>
    <name evidence="7" type="ORF">TRIATDRAFT_90642</name>
</gene>
<evidence type="ECO:0000256" key="1">
    <source>
        <dbReference type="ARBA" id="ARBA00004141"/>
    </source>
</evidence>
<feature type="transmembrane region" description="Helical" evidence="5">
    <location>
        <begin position="93"/>
        <end position="119"/>
    </location>
</feature>
<dbReference type="Pfam" id="PF01284">
    <property type="entry name" value="MARVEL"/>
    <property type="match status" value="1"/>
</dbReference>
<reference evidence="7 8" key="1">
    <citation type="journal article" date="2011" name="Genome Biol.">
        <title>Comparative genome sequence analysis underscores mycoparasitism as the ancestral life style of Trichoderma.</title>
        <authorList>
            <person name="Kubicek C.P."/>
            <person name="Herrera-Estrella A."/>
            <person name="Seidl-Seiboth V."/>
            <person name="Martinez D.A."/>
            <person name="Druzhinina I.S."/>
            <person name="Thon M."/>
            <person name="Zeilinger S."/>
            <person name="Casas-Flores S."/>
            <person name="Horwitz B.A."/>
            <person name="Mukherjee P.K."/>
            <person name="Mukherjee M."/>
            <person name="Kredics L."/>
            <person name="Alcaraz L.D."/>
            <person name="Aerts A."/>
            <person name="Antal Z."/>
            <person name="Atanasova L."/>
            <person name="Cervantes-Badillo M.G."/>
            <person name="Challacombe J."/>
            <person name="Chertkov O."/>
            <person name="McCluskey K."/>
            <person name="Coulpier F."/>
            <person name="Deshpande N."/>
            <person name="von Doehren H."/>
            <person name="Ebbole D.J."/>
            <person name="Esquivel-Naranjo E.U."/>
            <person name="Fekete E."/>
            <person name="Flipphi M."/>
            <person name="Glaser F."/>
            <person name="Gomez-Rodriguez E.Y."/>
            <person name="Gruber S."/>
            <person name="Han C."/>
            <person name="Henrissat B."/>
            <person name="Hermosa R."/>
            <person name="Hernandez-Onate M."/>
            <person name="Karaffa L."/>
            <person name="Kosti I."/>
            <person name="Le Crom S."/>
            <person name="Lindquist E."/>
            <person name="Lucas S."/>
            <person name="Luebeck M."/>
            <person name="Luebeck P.S."/>
            <person name="Margeot A."/>
            <person name="Metz B."/>
            <person name="Misra M."/>
            <person name="Nevalainen H."/>
            <person name="Omann M."/>
            <person name="Packer N."/>
            <person name="Perrone G."/>
            <person name="Uresti-Rivera E.E."/>
            <person name="Salamov A."/>
            <person name="Schmoll M."/>
            <person name="Seiboth B."/>
            <person name="Shapiro H."/>
            <person name="Sukno S."/>
            <person name="Tamayo-Ramos J.A."/>
            <person name="Tisch D."/>
            <person name="Wiest A."/>
            <person name="Wilkinson H.H."/>
            <person name="Zhang M."/>
            <person name="Coutinho P.M."/>
            <person name="Kenerley C.M."/>
            <person name="Monte E."/>
            <person name="Baker S.E."/>
            <person name="Grigoriev I.V."/>
        </authorList>
    </citation>
    <scope>NUCLEOTIDE SEQUENCE [LARGE SCALE GENOMIC DNA]</scope>
    <source>
        <strain evidence="8">ATCC 20476 / IMI 206040</strain>
    </source>
</reference>
<dbReference type="OrthoDB" id="2117453at2759"/>
<dbReference type="AlphaFoldDB" id="G9NFT9"/>